<dbReference type="SUPFAM" id="SSF55129">
    <property type="entry name" value="Ribosomal protein L30p/L7e"/>
    <property type="match status" value="1"/>
</dbReference>
<dbReference type="VEuPathDB" id="GiardiaDB:QR46_0453"/>
<sequence length="235" mass="27126">MPVPELVLKHRRKVQRDIRSAAERATEKEKRAALVREHAIKSAQVYARYYIDLVESEKKARENALKNNQLYVPDEPKVYLVVRIRGIVGVAPKVRTILSLLRLRQINNAVFMRCNKATLNALRIVDHYVTYGEPTVETIRNLIYKRGFAKVNGQRIPIVDNNLIDEQLSKHNILCAEDLVHEIFTCGLSFKEANNFLWPFQLNSAALKDKRNNFAEGGDFGYRGKYINEFVARMI</sequence>
<keyword evidence="2 5" id="KW-0689">Ribosomal protein</keyword>
<evidence type="ECO:0000313" key="6">
    <source>
        <dbReference type="Proteomes" id="UP000070089"/>
    </source>
</evidence>
<organism evidence="5 6">
    <name type="scientific">Giardia duodenalis assemblage B</name>
    <dbReference type="NCBI Taxonomy" id="1394984"/>
    <lineage>
        <taxon>Eukaryota</taxon>
        <taxon>Metamonada</taxon>
        <taxon>Diplomonadida</taxon>
        <taxon>Hexamitidae</taxon>
        <taxon>Giardiinae</taxon>
        <taxon>Giardia</taxon>
    </lineage>
</organism>
<dbReference type="Pfam" id="PF00327">
    <property type="entry name" value="Ribosomal_L30"/>
    <property type="match status" value="1"/>
</dbReference>
<dbReference type="OrthoDB" id="28644at2759"/>
<dbReference type="FunFam" id="3.30.1390.20:FF:000004">
    <property type="entry name" value="60S ribosomal protein L7"/>
    <property type="match status" value="1"/>
</dbReference>
<dbReference type="InterPro" id="IPR039699">
    <property type="entry name" value="Ribosomal_uL30"/>
</dbReference>
<dbReference type="GO" id="GO:0022625">
    <property type="term" value="C:cytosolic large ribosomal subunit"/>
    <property type="evidence" value="ECO:0007669"/>
    <property type="project" value="TreeGrafter"/>
</dbReference>
<dbReference type="Proteomes" id="UP000070089">
    <property type="component" value="Unassembled WGS sequence"/>
</dbReference>
<proteinExistence type="inferred from homology"/>
<comment type="similarity">
    <text evidence="1">Belongs to the universal ribosomal protein uL30 family.</text>
</comment>
<reference evidence="5 6" key="1">
    <citation type="journal article" date="2015" name="Mol. Biochem. Parasitol.">
        <title>Identification of polymorphic genes for use in assemblage B genotyping assays through comparative genomics of multiple assemblage B Giardia duodenalis isolates.</title>
        <authorList>
            <person name="Wielinga C."/>
            <person name="Thompson R.C."/>
            <person name="Monis P."/>
            <person name="Ryan U."/>
        </authorList>
    </citation>
    <scope>NUCLEOTIDE SEQUENCE [LARGE SCALE GENOMIC DNA]</scope>
    <source>
        <strain evidence="5 6">BAH15c1</strain>
    </source>
</reference>
<name>A0A132NZG5_GIAIN</name>
<dbReference type="PANTHER" id="PTHR11524:SF16">
    <property type="entry name" value="LARGE RIBOSOMAL SUBUNIT PROTEIN UL30"/>
    <property type="match status" value="1"/>
</dbReference>
<dbReference type="InterPro" id="IPR016082">
    <property type="entry name" value="Ribosomal_uL30_ferredoxin-like"/>
</dbReference>
<dbReference type="GO" id="GO:0003735">
    <property type="term" value="F:structural constituent of ribosome"/>
    <property type="evidence" value="ECO:0007669"/>
    <property type="project" value="TreeGrafter"/>
</dbReference>
<feature type="domain" description="Large ribosomal subunit protein uL30-like ferredoxin-like fold" evidence="4">
    <location>
        <begin position="79"/>
        <end position="129"/>
    </location>
</feature>
<dbReference type="Gene3D" id="3.30.1390.20">
    <property type="entry name" value="Ribosomal protein L30, ferredoxin-like fold domain"/>
    <property type="match status" value="1"/>
</dbReference>
<keyword evidence="3" id="KW-0687">Ribonucleoprotein</keyword>
<evidence type="ECO:0000313" key="5">
    <source>
        <dbReference type="EMBL" id="KWX15469.1"/>
    </source>
</evidence>
<evidence type="ECO:0000256" key="3">
    <source>
        <dbReference type="ARBA" id="ARBA00023274"/>
    </source>
</evidence>
<gene>
    <name evidence="5" type="ORF">QR46_0453</name>
</gene>
<dbReference type="GO" id="GO:0000463">
    <property type="term" value="P:maturation of LSU-rRNA from tricistronic rRNA transcript (SSU-rRNA, 5.8S rRNA, LSU-rRNA)"/>
    <property type="evidence" value="ECO:0007669"/>
    <property type="project" value="TreeGrafter"/>
</dbReference>
<dbReference type="InterPro" id="IPR036919">
    <property type="entry name" value="Ribo_uL30_ferredoxin-like_sf"/>
</dbReference>
<evidence type="ECO:0000259" key="4">
    <source>
        <dbReference type="Pfam" id="PF00327"/>
    </source>
</evidence>
<dbReference type="InterPro" id="IPR035808">
    <property type="entry name" value="Ribosomal_uL30_euk_arc"/>
</dbReference>
<comment type="caution">
    <text evidence="5">The sequence shown here is derived from an EMBL/GenBank/DDBJ whole genome shotgun (WGS) entry which is preliminary data.</text>
</comment>
<dbReference type="EMBL" id="JXTI01000007">
    <property type="protein sequence ID" value="KWX15469.1"/>
    <property type="molecule type" value="Genomic_DNA"/>
</dbReference>
<accession>A0A132NZG5</accession>
<dbReference type="CDD" id="cd01657">
    <property type="entry name" value="Ribosomal_L7_archeal_euk"/>
    <property type="match status" value="1"/>
</dbReference>
<evidence type="ECO:0000256" key="1">
    <source>
        <dbReference type="ARBA" id="ARBA00007594"/>
    </source>
</evidence>
<dbReference type="GO" id="GO:0003723">
    <property type="term" value="F:RNA binding"/>
    <property type="evidence" value="ECO:0007669"/>
    <property type="project" value="TreeGrafter"/>
</dbReference>
<evidence type="ECO:0000256" key="2">
    <source>
        <dbReference type="ARBA" id="ARBA00022980"/>
    </source>
</evidence>
<dbReference type="PANTHER" id="PTHR11524">
    <property type="entry name" value="60S RIBOSOMAL PROTEIN L7"/>
    <property type="match status" value="1"/>
</dbReference>
<dbReference type="AlphaFoldDB" id="A0A132NZG5"/>
<protein>
    <submittedName>
        <fullName evidence="5">LSU ribosomal protein L7</fullName>
    </submittedName>
</protein>